<name>A0ABP0RLV5_9DINO</name>
<reference evidence="1 2" key="1">
    <citation type="submission" date="2024-02" db="EMBL/GenBank/DDBJ databases">
        <authorList>
            <person name="Chen Y."/>
            <person name="Shah S."/>
            <person name="Dougan E. K."/>
            <person name="Thang M."/>
            <person name="Chan C."/>
        </authorList>
    </citation>
    <scope>NUCLEOTIDE SEQUENCE [LARGE SCALE GENOMIC DNA]</scope>
</reference>
<sequence>MGGLIDKICKLCGLDPPQEALREKLQEVQQLCIKISSKYWRKEADMGLIGW</sequence>
<proteinExistence type="predicted"/>
<accession>A0ABP0RLV5</accession>
<keyword evidence="2" id="KW-1185">Reference proteome</keyword>
<comment type="caution">
    <text evidence="1">The sequence shown here is derived from an EMBL/GenBank/DDBJ whole genome shotgun (WGS) entry which is preliminary data.</text>
</comment>
<gene>
    <name evidence="1" type="ORF">SCF082_LOCUS47498</name>
</gene>
<dbReference type="EMBL" id="CAXAMM010041873">
    <property type="protein sequence ID" value="CAK9101594.1"/>
    <property type="molecule type" value="Genomic_DNA"/>
</dbReference>
<dbReference type="Proteomes" id="UP001642464">
    <property type="component" value="Unassembled WGS sequence"/>
</dbReference>
<protein>
    <submittedName>
        <fullName evidence="1">Uncharacterized protein</fullName>
    </submittedName>
</protein>
<evidence type="ECO:0000313" key="2">
    <source>
        <dbReference type="Proteomes" id="UP001642464"/>
    </source>
</evidence>
<organism evidence="1 2">
    <name type="scientific">Durusdinium trenchii</name>
    <dbReference type="NCBI Taxonomy" id="1381693"/>
    <lineage>
        <taxon>Eukaryota</taxon>
        <taxon>Sar</taxon>
        <taxon>Alveolata</taxon>
        <taxon>Dinophyceae</taxon>
        <taxon>Suessiales</taxon>
        <taxon>Symbiodiniaceae</taxon>
        <taxon>Durusdinium</taxon>
    </lineage>
</organism>
<evidence type="ECO:0000313" key="1">
    <source>
        <dbReference type="EMBL" id="CAK9101594.1"/>
    </source>
</evidence>